<gene>
    <name evidence="1" type="ORF">CU098_005250</name>
</gene>
<proteinExistence type="predicted"/>
<dbReference type="AlphaFoldDB" id="A0A367IWU6"/>
<comment type="caution">
    <text evidence="1">The sequence shown here is derived from an EMBL/GenBank/DDBJ whole genome shotgun (WGS) entry which is preliminary data.</text>
</comment>
<keyword evidence="2" id="KW-1185">Reference proteome</keyword>
<name>A0A367IWU6_RHIST</name>
<organism evidence="1 2">
    <name type="scientific">Rhizopus stolonifer</name>
    <name type="common">Rhizopus nigricans</name>
    <dbReference type="NCBI Taxonomy" id="4846"/>
    <lineage>
        <taxon>Eukaryota</taxon>
        <taxon>Fungi</taxon>
        <taxon>Fungi incertae sedis</taxon>
        <taxon>Mucoromycota</taxon>
        <taxon>Mucoromycotina</taxon>
        <taxon>Mucoromycetes</taxon>
        <taxon>Mucorales</taxon>
        <taxon>Mucorineae</taxon>
        <taxon>Rhizopodaceae</taxon>
        <taxon>Rhizopus</taxon>
    </lineage>
</organism>
<dbReference type="Proteomes" id="UP000253551">
    <property type="component" value="Unassembled WGS sequence"/>
</dbReference>
<sequence>FLSLSFSLSIVDKNVYVVQVVFDFIYPRSYRQLREDEIGNLMKGLAILESFYDMSRLTYSTFNLEHNQRYRKR</sequence>
<protein>
    <submittedName>
        <fullName evidence="1">Uncharacterized protein</fullName>
    </submittedName>
</protein>
<feature type="non-terminal residue" evidence="1">
    <location>
        <position position="1"/>
    </location>
</feature>
<reference evidence="1 2" key="1">
    <citation type="journal article" date="2018" name="G3 (Bethesda)">
        <title>Phylogenetic and Phylogenomic Definition of Rhizopus Species.</title>
        <authorList>
            <person name="Gryganskyi A.P."/>
            <person name="Golan J."/>
            <person name="Dolatabadi S."/>
            <person name="Mondo S."/>
            <person name="Robb S."/>
            <person name="Idnurm A."/>
            <person name="Muszewska A."/>
            <person name="Steczkiewicz K."/>
            <person name="Masonjones S."/>
            <person name="Liao H.L."/>
            <person name="Gajdeczka M.T."/>
            <person name="Anike F."/>
            <person name="Vuek A."/>
            <person name="Anishchenko I.M."/>
            <person name="Voigt K."/>
            <person name="de Hoog G.S."/>
            <person name="Smith M.E."/>
            <person name="Heitman J."/>
            <person name="Vilgalys R."/>
            <person name="Stajich J.E."/>
        </authorList>
    </citation>
    <scope>NUCLEOTIDE SEQUENCE [LARGE SCALE GENOMIC DNA]</scope>
    <source>
        <strain evidence="1 2">LSU 92-RS-03</strain>
    </source>
</reference>
<evidence type="ECO:0000313" key="1">
    <source>
        <dbReference type="EMBL" id="RCH82185.1"/>
    </source>
</evidence>
<accession>A0A367IWU6</accession>
<dbReference type="OrthoDB" id="2290147at2759"/>
<evidence type="ECO:0000313" key="2">
    <source>
        <dbReference type="Proteomes" id="UP000253551"/>
    </source>
</evidence>
<dbReference type="EMBL" id="PJQM01005197">
    <property type="protein sequence ID" value="RCH82185.1"/>
    <property type="molecule type" value="Genomic_DNA"/>
</dbReference>